<dbReference type="STRING" id="1129794.C427_1641"/>
<feature type="transmembrane region" description="Helical" evidence="1">
    <location>
        <begin position="59"/>
        <end position="78"/>
    </location>
</feature>
<evidence type="ECO:0000313" key="2">
    <source>
        <dbReference type="EMBL" id="AGH43750.1"/>
    </source>
</evidence>
<protein>
    <recommendedName>
        <fullName evidence="4">O-antigen polymerase</fullName>
    </recommendedName>
</protein>
<proteinExistence type="predicted"/>
<feature type="transmembrane region" description="Helical" evidence="1">
    <location>
        <begin position="367"/>
        <end position="390"/>
    </location>
</feature>
<dbReference type="HOGENOM" id="CLU_616616_0_0_6"/>
<feature type="transmembrane region" description="Helical" evidence="1">
    <location>
        <begin position="212"/>
        <end position="234"/>
    </location>
</feature>
<dbReference type="AlphaFoldDB" id="M4RJK0"/>
<dbReference type="EMBL" id="CP003837">
    <property type="protein sequence ID" value="AGH43750.1"/>
    <property type="molecule type" value="Genomic_DNA"/>
</dbReference>
<name>M4RJK0_9ALTE</name>
<dbReference type="PATRIC" id="fig|1129794.4.peg.1625"/>
<dbReference type="KEGG" id="gps:C427_1641"/>
<accession>M4RJK0</accession>
<feature type="transmembrane region" description="Helical" evidence="1">
    <location>
        <begin position="127"/>
        <end position="146"/>
    </location>
</feature>
<feature type="transmembrane region" description="Helical" evidence="1">
    <location>
        <begin position="298"/>
        <end position="321"/>
    </location>
</feature>
<evidence type="ECO:0000313" key="3">
    <source>
        <dbReference type="Proteomes" id="UP000011864"/>
    </source>
</evidence>
<keyword evidence="3" id="KW-1185">Reference proteome</keyword>
<reference evidence="2 3" key="1">
    <citation type="journal article" date="2013" name="Genome Announc.">
        <title>Complete Genome Sequence of Glaciecola psychrophila Strain 170T.</title>
        <authorList>
            <person name="Yin J."/>
            <person name="Chen J."/>
            <person name="Liu G."/>
            <person name="Yu Y."/>
            <person name="Song L."/>
            <person name="Wang X."/>
            <person name="Qu X."/>
        </authorList>
    </citation>
    <scope>NUCLEOTIDE SEQUENCE [LARGE SCALE GENOMIC DNA]</scope>
    <source>
        <strain evidence="2 3">170</strain>
    </source>
</reference>
<evidence type="ECO:0000256" key="1">
    <source>
        <dbReference type="SAM" id="Phobius"/>
    </source>
</evidence>
<feature type="transmembrane region" description="Helical" evidence="1">
    <location>
        <begin position="184"/>
        <end position="205"/>
    </location>
</feature>
<feature type="transmembrane region" description="Helical" evidence="1">
    <location>
        <begin position="333"/>
        <end position="355"/>
    </location>
</feature>
<gene>
    <name evidence="2" type="ORF">C427_1641</name>
</gene>
<feature type="transmembrane region" description="Helical" evidence="1">
    <location>
        <begin position="254"/>
        <end position="277"/>
    </location>
</feature>
<dbReference type="RefSeq" id="WP_015430600.1">
    <property type="nucleotide sequence ID" value="NC_020514.1"/>
</dbReference>
<feature type="transmembrane region" description="Helical" evidence="1">
    <location>
        <begin position="396"/>
        <end position="413"/>
    </location>
</feature>
<feature type="transmembrane region" description="Helical" evidence="1">
    <location>
        <begin position="7"/>
        <end position="28"/>
    </location>
</feature>
<feature type="transmembrane region" description="Helical" evidence="1">
    <location>
        <begin position="34"/>
        <end position="52"/>
    </location>
</feature>
<dbReference type="OrthoDB" id="6497625at2"/>
<keyword evidence="1" id="KW-1133">Transmembrane helix</keyword>
<organism evidence="2 3">
    <name type="scientific">Paraglaciecola psychrophila 170</name>
    <dbReference type="NCBI Taxonomy" id="1129794"/>
    <lineage>
        <taxon>Bacteria</taxon>
        <taxon>Pseudomonadati</taxon>
        <taxon>Pseudomonadota</taxon>
        <taxon>Gammaproteobacteria</taxon>
        <taxon>Alteromonadales</taxon>
        <taxon>Alteromonadaceae</taxon>
        <taxon>Paraglaciecola</taxon>
    </lineage>
</organism>
<keyword evidence="1" id="KW-0812">Transmembrane</keyword>
<feature type="transmembrane region" description="Helical" evidence="1">
    <location>
        <begin position="98"/>
        <end position="115"/>
    </location>
</feature>
<sequence length="427" mass="49857">MSKLKNIQLIFFQLLLLLSGLSLVMVLLKGAVSPFFGLYKEFFCVVIILLGINKLKFNYVFFVFILIFFIYSISSIISTQVYRPLDLYFYIYQFKIEFFYIILIFSLISMTRCHGDTVAAYERFKSIMFFLVIINILLAISQHIFFNDVIRILGFKGDVNGLRAEFGGIVIQTQNGLFRSIGTFSTPMALAEFLAFCLVFCAINIKKPVIKNLFVLICLVSIYFTSYKTTWTYLPALLFFIYMPTKSHRIFTNIYSISLLVFGFLSTHTYFMYDFFLDISPAYAEYSIRLRIEFVERIFYQMTHFTQYFFGAGYGFNGGLLEYLPGSVPLDSLYIYLLSNYGLISIFTLTLFFIVTICRMKNLKYSVFNDGDLGLFIIKNYILIMLSANLFWNNPIVNYPSLFFPLVCYILLIKKRKHERRSLDYAT</sequence>
<keyword evidence="1" id="KW-0472">Membrane</keyword>
<dbReference type="Proteomes" id="UP000011864">
    <property type="component" value="Chromosome"/>
</dbReference>
<evidence type="ECO:0008006" key="4">
    <source>
        <dbReference type="Google" id="ProtNLM"/>
    </source>
</evidence>